<gene>
    <name evidence="1" type="ORF">LAZ67_17002961</name>
</gene>
<evidence type="ECO:0000313" key="1">
    <source>
        <dbReference type="EMBL" id="UYV79518.1"/>
    </source>
</evidence>
<reference evidence="1 2" key="1">
    <citation type="submission" date="2022-01" db="EMBL/GenBank/DDBJ databases">
        <title>A chromosomal length assembly of Cordylochernes scorpioides.</title>
        <authorList>
            <person name="Zeh D."/>
            <person name="Zeh J."/>
        </authorList>
    </citation>
    <scope>NUCLEOTIDE SEQUENCE [LARGE SCALE GENOMIC DNA]</scope>
    <source>
        <strain evidence="1">IN4F17</strain>
        <tissue evidence="1">Whole Body</tissue>
    </source>
</reference>
<dbReference type="EMBL" id="CP092879">
    <property type="protein sequence ID" value="UYV79518.1"/>
    <property type="molecule type" value="Genomic_DNA"/>
</dbReference>
<name>A0ABY6LEB0_9ARAC</name>
<sequence>MVLEWWLKEMLVLWTSHQNFKRKLPAKDFCLMMVTMLLPKIVKIPSDPLWISWNKVCLGLTRTISLKPWYPDSQFTKAVHQPEAASLQQQSIDAV</sequence>
<organism evidence="1 2">
    <name type="scientific">Cordylochernes scorpioides</name>
    <dbReference type="NCBI Taxonomy" id="51811"/>
    <lineage>
        <taxon>Eukaryota</taxon>
        <taxon>Metazoa</taxon>
        <taxon>Ecdysozoa</taxon>
        <taxon>Arthropoda</taxon>
        <taxon>Chelicerata</taxon>
        <taxon>Arachnida</taxon>
        <taxon>Pseudoscorpiones</taxon>
        <taxon>Cheliferoidea</taxon>
        <taxon>Chernetidae</taxon>
        <taxon>Cordylochernes</taxon>
    </lineage>
</organism>
<accession>A0ABY6LEB0</accession>
<proteinExistence type="predicted"/>
<dbReference type="Proteomes" id="UP001235939">
    <property type="component" value="Chromosome 17"/>
</dbReference>
<evidence type="ECO:0000313" key="2">
    <source>
        <dbReference type="Proteomes" id="UP001235939"/>
    </source>
</evidence>
<keyword evidence="2" id="KW-1185">Reference proteome</keyword>
<protein>
    <submittedName>
        <fullName evidence="1">Uncharacterized protein</fullName>
    </submittedName>
</protein>